<name>A0A4Z2E8J0_9TELE</name>
<evidence type="ECO:0000256" key="1">
    <source>
        <dbReference type="SAM" id="MobiDB-lite"/>
    </source>
</evidence>
<accession>A0A4Z2E8J0</accession>
<keyword evidence="3" id="KW-1185">Reference proteome</keyword>
<gene>
    <name evidence="2" type="ORF">EYF80_065252</name>
</gene>
<dbReference type="Proteomes" id="UP000314294">
    <property type="component" value="Unassembled WGS sequence"/>
</dbReference>
<feature type="region of interest" description="Disordered" evidence="1">
    <location>
        <begin position="46"/>
        <end position="77"/>
    </location>
</feature>
<protein>
    <submittedName>
        <fullName evidence="2">Uncharacterized protein</fullName>
    </submittedName>
</protein>
<organism evidence="2 3">
    <name type="scientific">Liparis tanakae</name>
    <name type="common">Tanaka's snailfish</name>
    <dbReference type="NCBI Taxonomy" id="230148"/>
    <lineage>
        <taxon>Eukaryota</taxon>
        <taxon>Metazoa</taxon>
        <taxon>Chordata</taxon>
        <taxon>Craniata</taxon>
        <taxon>Vertebrata</taxon>
        <taxon>Euteleostomi</taxon>
        <taxon>Actinopterygii</taxon>
        <taxon>Neopterygii</taxon>
        <taxon>Teleostei</taxon>
        <taxon>Neoteleostei</taxon>
        <taxon>Acanthomorphata</taxon>
        <taxon>Eupercaria</taxon>
        <taxon>Perciformes</taxon>
        <taxon>Cottioidei</taxon>
        <taxon>Cottales</taxon>
        <taxon>Liparidae</taxon>
        <taxon>Liparis</taxon>
    </lineage>
</organism>
<dbReference type="EMBL" id="SRLO01014806">
    <property type="protein sequence ID" value="TNN24622.1"/>
    <property type="molecule type" value="Genomic_DNA"/>
</dbReference>
<sequence length="77" mass="7994">MPIQKTRLLFIGDTQQRIVGMLAKSSLAAAAAMRRLSTCSAAGSRRLHASGCENASPRSPAPPVSSRAAHPPARAGK</sequence>
<comment type="caution">
    <text evidence="2">The sequence shown here is derived from an EMBL/GenBank/DDBJ whole genome shotgun (WGS) entry which is preliminary data.</text>
</comment>
<feature type="compositionally biased region" description="Low complexity" evidence="1">
    <location>
        <begin position="64"/>
        <end position="77"/>
    </location>
</feature>
<reference evidence="2 3" key="1">
    <citation type="submission" date="2019-03" db="EMBL/GenBank/DDBJ databases">
        <title>First draft genome of Liparis tanakae, snailfish: a comprehensive survey of snailfish specific genes.</title>
        <authorList>
            <person name="Kim W."/>
            <person name="Song I."/>
            <person name="Jeong J.-H."/>
            <person name="Kim D."/>
            <person name="Kim S."/>
            <person name="Ryu S."/>
            <person name="Song J.Y."/>
            <person name="Lee S.K."/>
        </authorList>
    </citation>
    <scope>NUCLEOTIDE SEQUENCE [LARGE SCALE GENOMIC DNA]</scope>
    <source>
        <tissue evidence="2">Muscle</tissue>
    </source>
</reference>
<evidence type="ECO:0000313" key="3">
    <source>
        <dbReference type="Proteomes" id="UP000314294"/>
    </source>
</evidence>
<dbReference type="AlphaFoldDB" id="A0A4Z2E8J0"/>
<evidence type="ECO:0000313" key="2">
    <source>
        <dbReference type="EMBL" id="TNN24622.1"/>
    </source>
</evidence>
<proteinExistence type="predicted"/>